<comment type="caution">
    <text evidence="2">The sequence shown here is derived from an EMBL/GenBank/DDBJ whole genome shotgun (WGS) entry which is preliminary data.</text>
</comment>
<gene>
    <name evidence="2" type="ORF">C1634_005620</name>
</gene>
<evidence type="ECO:0000256" key="1">
    <source>
        <dbReference type="SAM" id="Phobius"/>
    </source>
</evidence>
<evidence type="ECO:0000313" key="2">
    <source>
        <dbReference type="EMBL" id="PWN64074.1"/>
    </source>
</evidence>
<proteinExistence type="predicted"/>
<keyword evidence="1" id="KW-1133">Transmembrane helix</keyword>
<sequence>MIYIVQSIIALLIISFIISFLIYTYCKIFKKESRALLVTLFSFISLMLMDRVRDHLIKNELIENIKTSKIEQSNLSFSKRELSNITVVSEKIRTLDKNIYIVLMPQKDTIYMNQDFHNRNKFWVHYKKYEILHMKVPVGYIIKN</sequence>
<dbReference type="EMBL" id="PPEG02000002">
    <property type="protein sequence ID" value="PWN64074.1"/>
    <property type="molecule type" value="Genomic_DNA"/>
</dbReference>
<keyword evidence="1" id="KW-0472">Membrane</keyword>
<organism evidence="2 3">
    <name type="scientific">Chryseobacterium viscerum</name>
    <dbReference type="NCBI Taxonomy" id="1037377"/>
    <lineage>
        <taxon>Bacteria</taxon>
        <taxon>Pseudomonadati</taxon>
        <taxon>Bacteroidota</taxon>
        <taxon>Flavobacteriia</taxon>
        <taxon>Flavobacteriales</taxon>
        <taxon>Weeksellaceae</taxon>
        <taxon>Chryseobacterium group</taxon>
        <taxon>Chryseobacterium</taxon>
    </lineage>
</organism>
<accession>A0A316WRN1</accession>
<name>A0A316WRN1_9FLAO</name>
<protein>
    <submittedName>
        <fullName evidence="2">Uncharacterized protein</fullName>
    </submittedName>
</protein>
<evidence type="ECO:0000313" key="3">
    <source>
        <dbReference type="Proteomes" id="UP000236413"/>
    </source>
</evidence>
<dbReference type="AlphaFoldDB" id="A0A316WRN1"/>
<dbReference type="Proteomes" id="UP000236413">
    <property type="component" value="Unassembled WGS sequence"/>
</dbReference>
<reference evidence="2 3" key="1">
    <citation type="submission" date="2018-04" db="EMBL/GenBank/DDBJ databases">
        <title>Chryseobacterium oncorhynchi 701B-08T from rainbow trout, and Chryseobacterium viscerum 687B-08T from diseased fish.</title>
        <authorList>
            <person name="Jeong J.-J."/>
            <person name="Lee Y.J."/>
            <person name="Pathiraja D."/>
            <person name="Park B."/>
            <person name="Choi I.-G."/>
            <person name="Kim K.D."/>
        </authorList>
    </citation>
    <scope>NUCLEOTIDE SEQUENCE [LARGE SCALE GENOMIC DNA]</scope>
    <source>
        <strain evidence="2 3">687B-08</strain>
    </source>
</reference>
<feature type="transmembrane region" description="Helical" evidence="1">
    <location>
        <begin position="6"/>
        <end position="26"/>
    </location>
</feature>
<keyword evidence="1" id="KW-0812">Transmembrane</keyword>